<feature type="domain" description="Glycosyl hydrolase family 32 N-terminal" evidence="10">
    <location>
        <begin position="35"/>
        <end position="341"/>
    </location>
</feature>
<dbReference type="SUPFAM" id="SSF49899">
    <property type="entry name" value="Concanavalin A-like lectins/glucanases"/>
    <property type="match status" value="1"/>
</dbReference>
<dbReference type="PANTHER" id="PTHR43101:SF1">
    <property type="entry name" value="BETA-FRUCTOSIDASE"/>
    <property type="match status" value="1"/>
</dbReference>
<dbReference type="OrthoDB" id="9759709at2"/>
<comment type="function">
    <text evidence="9">Enables the bacterium to metabolize sucrose as a sole carbon source.</text>
</comment>
<dbReference type="EC" id="3.2.1.26" evidence="3 8"/>
<gene>
    <name evidence="12" type="ORF">ABE28_011620</name>
</gene>
<keyword evidence="13" id="KW-1185">Reference proteome</keyword>
<evidence type="ECO:0000259" key="10">
    <source>
        <dbReference type="Pfam" id="PF00251"/>
    </source>
</evidence>
<evidence type="ECO:0000256" key="4">
    <source>
        <dbReference type="ARBA" id="ARBA00019623"/>
    </source>
</evidence>
<evidence type="ECO:0000256" key="3">
    <source>
        <dbReference type="ARBA" id="ARBA00012758"/>
    </source>
</evidence>
<dbReference type="Proteomes" id="UP000077926">
    <property type="component" value="Chromosome"/>
</dbReference>
<evidence type="ECO:0000259" key="11">
    <source>
        <dbReference type="Pfam" id="PF08244"/>
    </source>
</evidence>
<dbReference type="InterPro" id="IPR023296">
    <property type="entry name" value="Glyco_hydro_beta-prop_sf"/>
</dbReference>
<dbReference type="KEGG" id="bmur:ABE28_011620"/>
<evidence type="ECO:0000256" key="8">
    <source>
        <dbReference type="RuleBase" id="RU362110"/>
    </source>
</evidence>
<dbReference type="UniPathway" id="UPA00238"/>
<evidence type="ECO:0000256" key="5">
    <source>
        <dbReference type="ARBA" id="ARBA00022801"/>
    </source>
</evidence>
<dbReference type="InterPro" id="IPR013189">
    <property type="entry name" value="Glyco_hydro_32_C"/>
</dbReference>
<name>A0A1B3XPA1_9BACI</name>
<dbReference type="Pfam" id="PF08244">
    <property type="entry name" value="Glyco_hydro_32C"/>
    <property type="match status" value="1"/>
</dbReference>
<comment type="similarity">
    <text evidence="2 8">Belongs to the glycosyl hydrolase 32 family.</text>
</comment>
<feature type="domain" description="Glycosyl hydrolase family 32 C-terminal" evidence="11">
    <location>
        <begin position="344"/>
        <end position="490"/>
    </location>
</feature>
<keyword evidence="5 8" id="KW-0378">Hydrolase</keyword>
<evidence type="ECO:0000256" key="2">
    <source>
        <dbReference type="ARBA" id="ARBA00009902"/>
    </source>
</evidence>
<dbReference type="SMART" id="SM00640">
    <property type="entry name" value="Glyco_32"/>
    <property type="match status" value="1"/>
</dbReference>
<dbReference type="GO" id="GO:0005985">
    <property type="term" value="P:sucrose metabolic process"/>
    <property type="evidence" value="ECO:0007669"/>
    <property type="project" value="UniProtKB-UniPathway"/>
</dbReference>
<comment type="subcellular location">
    <subcellularLocation>
        <location evidence="9">Cytoplasm</location>
    </subcellularLocation>
</comment>
<reference evidence="12 13" key="1">
    <citation type="submission" date="2016-08" db="EMBL/GenBank/DDBJ databases">
        <title>Complete genome sequence of Bacillus muralis G25-68, a strain with toxicity to nematodes.</title>
        <authorList>
            <person name="Zheng Z."/>
        </authorList>
    </citation>
    <scope>NUCLEOTIDE SEQUENCE [LARGE SCALE GENOMIC DNA]</scope>
    <source>
        <strain evidence="12 13">G25-68</strain>
    </source>
</reference>
<keyword evidence="9" id="KW-0119">Carbohydrate metabolism</keyword>
<dbReference type="NCBIfam" id="TIGR01322">
    <property type="entry name" value="scrB_fam"/>
    <property type="match status" value="1"/>
</dbReference>
<organism evidence="12 13">
    <name type="scientific">Peribacillus muralis</name>
    <dbReference type="NCBI Taxonomy" id="264697"/>
    <lineage>
        <taxon>Bacteria</taxon>
        <taxon>Bacillati</taxon>
        <taxon>Bacillota</taxon>
        <taxon>Bacilli</taxon>
        <taxon>Bacillales</taxon>
        <taxon>Bacillaceae</taxon>
        <taxon>Peribacillus</taxon>
    </lineage>
</organism>
<comment type="catalytic activity">
    <reaction evidence="8">
        <text>Hydrolysis of terminal non-reducing beta-D-fructofuranoside residues in beta-D-fructofuranosides.</text>
        <dbReference type="EC" id="3.2.1.26"/>
    </reaction>
</comment>
<accession>A0A1B3XPA1</accession>
<dbReference type="InterPro" id="IPR051214">
    <property type="entry name" value="GH32_Enzymes"/>
</dbReference>
<sequence length="507" mass="58484">MWIDSRHQEAIERAALSIRHNMKKVSGDHWRPNYHISTEAFWMNDPNGFSTFKNEYHLFYQHHPYSAEWGPMFWGHVKSEDLVFWEHLPIALAPSEDYDLDGCFSGSTIEKDGFLYALYTGNVWTGNDQDTDLRQTQCLAVSEDGVHFNKSSKNPVISSAPNGDIHPHHFRDPKMWKHGDDYYCVVGSRTKDQQGQALLYRSKDLIDWHFMNVMAKSDGQLGYMWECPDFFHLDGQDVLMISPQGMKPKDYRYHNLHQAGYIQGKLDYETGMFSHGDFRLLDYGFDFYAPQTIQDFQGRRIMVAWMAMWESEMPEQKNNWAGAMTIPRELTIQDNEIISNPILEIEKLRENAVQYKNITVEGEHTFNQISGDSYELEVIIDAQASLTFGVKVRKSEALNQETLLMYNRAESLLELNRDRSGSGPKGSRVVPVKLHDNKLCLRIFIDKSSIEVFINNGEKVMSARIYPDQTAKGISFFSEKEITLIKFQKWDLNKSVSNGSIEGNSSS</sequence>
<protein>
    <recommendedName>
        <fullName evidence="4 8">Sucrose-6-phosphate hydrolase</fullName>
        <ecNumber evidence="3 8">3.2.1.26</ecNumber>
    </recommendedName>
    <alternativeName>
        <fullName evidence="7 9">Invertase</fullName>
    </alternativeName>
</protein>
<dbReference type="InterPro" id="IPR006232">
    <property type="entry name" value="Suc6P_hydrolase"/>
</dbReference>
<dbReference type="EMBL" id="CP017080">
    <property type="protein sequence ID" value="AOH55000.1"/>
    <property type="molecule type" value="Genomic_DNA"/>
</dbReference>
<dbReference type="GO" id="GO:0004564">
    <property type="term" value="F:beta-fructofuranosidase activity"/>
    <property type="evidence" value="ECO:0007669"/>
    <property type="project" value="UniProtKB-EC"/>
</dbReference>
<keyword evidence="9" id="KW-0963">Cytoplasm</keyword>
<comment type="pathway">
    <text evidence="1 9">Glycan biosynthesis; sucrose metabolism.</text>
</comment>
<dbReference type="STRING" id="264697.ABE28_011620"/>
<dbReference type="InterPro" id="IPR013320">
    <property type="entry name" value="ConA-like_dom_sf"/>
</dbReference>
<dbReference type="GO" id="GO:0005737">
    <property type="term" value="C:cytoplasm"/>
    <property type="evidence" value="ECO:0007669"/>
    <property type="project" value="UniProtKB-SubCell"/>
</dbReference>
<dbReference type="AlphaFoldDB" id="A0A1B3XPA1"/>
<dbReference type="RefSeq" id="WP_064465060.1">
    <property type="nucleotide sequence ID" value="NZ_CP017080.1"/>
</dbReference>
<proteinExistence type="inferred from homology"/>
<dbReference type="InterPro" id="IPR013148">
    <property type="entry name" value="Glyco_hydro_32_N"/>
</dbReference>
<dbReference type="Gene3D" id="2.60.120.560">
    <property type="entry name" value="Exo-inulinase, domain 1"/>
    <property type="match status" value="1"/>
</dbReference>
<evidence type="ECO:0000256" key="9">
    <source>
        <dbReference type="RuleBase" id="RU365015"/>
    </source>
</evidence>
<keyword evidence="6 8" id="KW-0326">Glycosidase</keyword>
<dbReference type="Pfam" id="PF00251">
    <property type="entry name" value="Glyco_hydro_32N"/>
    <property type="match status" value="1"/>
</dbReference>
<dbReference type="InterPro" id="IPR001362">
    <property type="entry name" value="Glyco_hydro_32"/>
</dbReference>
<evidence type="ECO:0000256" key="1">
    <source>
        <dbReference type="ARBA" id="ARBA00004914"/>
    </source>
</evidence>
<dbReference type="Gene3D" id="2.115.10.20">
    <property type="entry name" value="Glycosyl hydrolase domain, family 43"/>
    <property type="match status" value="1"/>
</dbReference>
<evidence type="ECO:0000313" key="13">
    <source>
        <dbReference type="Proteomes" id="UP000077926"/>
    </source>
</evidence>
<evidence type="ECO:0000256" key="6">
    <source>
        <dbReference type="ARBA" id="ARBA00023295"/>
    </source>
</evidence>
<dbReference type="SUPFAM" id="SSF75005">
    <property type="entry name" value="Arabinanase/levansucrase/invertase"/>
    <property type="match status" value="1"/>
</dbReference>
<dbReference type="CDD" id="cd08996">
    <property type="entry name" value="GH32_FFase"/>
    <property type="match status" value="1"/>
</dbReference>
<evidence type="ECO:0000313" key="12">
    <source>
        <dbReference type="EMBL" id="AOH55000.1"/>
    </source>
</evidence>
<evidence type="ECO:0000256" key="7">
    <source>
        <dbReference type="ARBA" id="ARBA00033367"/>
    </source>
</evidence>
<dbReference type="PANTHER" id="PTHR43101">
    <property type="entry name" value="BETA-FRUCTOSIDASE"/>
    <property type="match status" value="1"/>
</dbReference>